<proteinExistence type="predicted"/>
<dbReference type="CDD" id="cd02440">
    <property type="entry name" value="AdoMet_MTases"/>
    <property type="match status" value="1"/>
</dbReference>
<dbReference type="SUPFAM" id="SSF53335">
    <property type="entry name" value="S-adenosyl-L-methionine-dependent methyltransferases"/>
    <property type="match status" value="1"/>
</dbReference>
<keyword evidence="2" id="KW-1185">Reference proteome</keyword>
<dbReference type="InterPro" id="IPR029063">
    <property type="entry name" value="SAM-dependent_MTases_sf"/>
</dbReference>
<evidence type="ECO:0000313" key="2">
    <source>
        <dbReference type="Proteomes" id="UP000184536"/>
    </source>
</evidence>
<sequence length="190" mass="21138">MMAAKYLTKATDLAKNFIVSVLKAGDVAIDATMGNGNDTVFLAELVGETGKVYAFDIQERALQQTEIKLSNQQLIHRTELIHSGHENMRQYIHEEVSVVMFNLGYLPKGDHHIVTKAHTTIEGIKQGLALLKTNGILTLAIYHGHPEGLGEKEAVLAFVKTLNQKLFNVLHMEFINQANRPPILVVIEKK</sequence>
<dbReference type="EMBL" id="FQZV01000003">
    <property type="protein sequence ID" value="SHI56994.1"/>
    <property type="molecule type" value="Genomic_DNA"/>
</dbReference>
<dbReference type="OrthoDB" id="9792989at2"/>
<evidence type="ECO:0000313" key="1">
    <source>
        <dbReference type="EMBL" id="SHI56994.1"/>
    </source>
</evidence>
<dbReference type="GO" id="GO:0032259">
    <property type="term" value="P:methylation"/>
    <property type="evidence" value="ECO:0007669"/>
    <property type="project" value="UniProtKB-KW"/>
</dbReference>
<dbReference type="Proteomes" id="UP000184536">
    <property type="component" value="Unassembled WGS sequence"/>
</dbReference>
<dbReference type="PANTHER" id="PTHR35276:SF1">
    <property type="entry name" value="TRNA (MNM(5)S(2)U34)-METHYLTRANSFERASE, CHLOROPLASTIC"/>
    <property type="match status" value="1"/>
</dbReference>
<accession>A0A1M6C888</accession>
<dbReference type="PANTHER" id="PTHR35276">
    <property type="entry name" value="S-ADENOSYL-L-METHIONINE-DEPENDENT METHYLTRANSFERASES SUPERFAMILY PROTEIN"/>
    <property type="match status" value="1"/>
</dbReference>
<dbReference type="AlphaFoldDB" id="A0A1M6C888"/>
<dbReference type="Gene3D" id="3.40.50.150">
    <property type="entry name" value="Vaccinia Virus protein VP39"/>
    <property type="match status" value="1"/>
</dbReference>
<keyword evidence="1" id="KW-0489">Methyltransferase</keyword>
<protein>
    <submittedName>
        <fullName evidence="1">Putative rRNA methylase</fullName>
    </submittedName>
</protein>
<keyword evidence="1" id="KW-0808">Transferase</keyword>
<organism evidence="1 2">
    <name type="scientific">Geosporobacter subterraneus DSM 17957</name>
    <dbReference type="NCBI Taxonomy" id="1121919"/>
    <lineage>
        <taxon>Bacteria</taxon>
        <taxon>Bacillati</taxon>
        <taxon>Bacillota</taxon>
        <taxon>Clostridia</taxon>
        <taxon>Peptostreptococcales</taxon>
        <taxon>Thermotaleaceae</taxon>
        <taxon>Geosporobacter</taxon>
    </lineage>
</organism>
<gene>
    <name evidence="1" type="ORF">SAMN02745975_00188</name>
</gene>
<dbReference type="STRING" id="1121919.SAMN02745975_00188"/>
<dbReference type="GO" id="GO:0008168">
    <property type="term" value="F:methyltransferase activity"/>
    <property type="evidence" value="ECO:0007669"/>
    <property type="project" value="UniProtKB-KW"/>
</dbReference>
<dbReference type="InterPro" id="IPR010719">
    <property type="entry name" value="MnmM_MeTrfase"/>
</dbReference>
<reference evidence="2" key="1">
    <citation type="submission" date="2016-11" db="EMBL/GenBank/DDBJ databases">
        <authorList>
            <person name="Varghese N."/>
            <person name="Submissions S."/>
        </authorList>
    </citation>
    <scope>NUCLEOTIDE SEQUENCE [LARGE SCALE GENOMIC DNA]</scope>
    <source>
        <strain evidence="2">DSM 17957</strain>
    </source>
</reference>
<dbReference type="Pfam" id="PF06962">
    <property type="entry name" value="rRNA_methylase"/>
    <property type="match status" value="1"/>
</dbReference>
<name>A0A1M6C888_9FIRM</name>